<dbReference type="AlphaFoldDB" id="A0A0K8J641"/>
<accession>A0A0K8J641</accession>
<organism evidence="2 3">
    <name type="scientific">Herbinix luporum</name>
    <dbReference type="NCBI Taxonomy" id="1679721"/>
    <lineage>
        <taxon>Bacteria</taxon>
        <taxon>Bacillati</taxon>
        <taxon>Bacillota</taxon>
        <taxon>Clostridia</taxon>
        <taxon>Lachnospirales</taxon>
        <taxon>Lachnospiraceae</taxon>
        <taxon>Herbinix</taxon>
    </lineage>
</organism>
<keyword evidence="1" id="KW-1133">Transmembrane helix</keyword>
<dbReference type="EMBL" id="LN879430">
    <property type="protein sequence ID" value="CUH92932.1"/>
    <property type="molecule type" value="Genomic_DNA"/>
</dbReference>
<dbReference type="KEGG" id="hsd:SD1D_1386"/>
<keyword evidence="3" id="KW-1185">Reference proteome</keyword>
<protein>
    <submittedName>
        <fullName evidence="2">Putative membrane protein</fullName>
    </submittedName>
</protein>
<sequence>MSKIISTFKQLVFFIAYIIPLYFFSCISFPITDFFRGKENDIWVALLLAMSFACLWSVLYVHIAKGIIKTDIKILLKTNKLLYLAFAVVVIIFTMLTWFNELPIPNPIEVINTTPLLGLFAFLGWIVLTGMIVACLGLFFIVSYVAIKLVDNHPKIVTMLALLFLILWLLSLKLW</sequence>
<evidence type="ECO:0000256" key="1">
    <source>
        <dbReference type="SAM" id="Phobius"/>
    </source>
</evidence>
<name>A0A0K8J641_9FIRM</name>
<feature type="transmembrane region" description="Helical" evidence="1">
    <location>
        <begin position="119"/>
        <end position="144"/>
    </location>
</feature>
<evidence type="ECO:0000313" key="3">
    <source>
        <dbReference type="Proteomes" id="UP000196053"/>
    </source>
</evidence>
<feature type="transmembrane region" description="Helical" evidence="1">
    <location>
        <begin position="43"/>
        <end position="61"/>
    </location>
</feature>
<feature type="transmembrane region" description="Helical" evidence="1">
    <location>
        <begin position="12"/>
        <end position="31"/>
    </location>
</feature>
<dbReference type="RefSeq" id="WP_058258260.1">
    <property type="nucleotide sequence ID" value="NZ_DUPS01000015.1"/>
</dbReference>
<gene>
    <name evidence="2" type="ORF">SD1D_1386</name>
</gene>
<proteinExistence type="predicted"/>
<evidence type="ECO:0000313" key="2">
    <source>
        <dbReference type="EMBL" id="CUH92932.1"/>
    </source>
</evidence>
<feature type="transmembrane region" description="Helical" evidence="1">
    <location>
        <begin position="156"/>
        <end position="174"/>
    </location>
</feature>
<reference evidence="3" key="1">
    <citation type="submission" date="2015-09" db="EMBL/GenBank/DDBJ databases">
        <authorList>
            <person name="Wibberg D."/>
        </authorList>
    </citation>
    <scope>NUCLEOTIDE SEQUENCE [LARGE SCALE GENOMIC DNA]</scope>
    <source>
        <strain evidence="3">SD1D</strain>
    </source>
</reference>
<feature type="transmembrane region" description="Helical" evidence="1">
    <location>
        <begin position="81"/>
        <end position="99"/>
    </location>
</feature>
<keyword evidence="1" id="KW-0472">Membrane</keyword>
<dbReference type="Proteomes" id="UP000196053">
    <property type="component" value="Chromosome I"/>
</dbReference>
<keyword evidence="1" id="KW-0812">Transmembrane</keyword>